<dbReference type="Gene3D" id="3.10.620.30">
    <property type="match status" value="1"/>
</dbReference>
<dbReference type="InterPro" id="IPR038765">
    <property type="entry name" value="Papain-like_cys_pep_sf"/>
</dbReference>
<evidence type="ECO:0000259" key="1">
    <source>
        <dbReference type="Pfam" id="PF01841"/>
    </source>
</evidence>
<accession>K4KHZ2</accession>
<proteinExistence type="predicted"/>
<reference evidence="2 3" key="1">
    <citation type="journal article" date="2013" name="Genome Announc.">
        <title>Complete genome sequence of Simiduia agarivorans SA1(T), a marine bacterium able to degrade a variety of polysaccharides.</title>
        <authorList>
            <person name="Lin S.Y."/>
            <person name="Shieh W.Y."/>
            <person name="Chen J.S."/>
            <person name="Tang S.L."/>
        </authorList>
    </citation>
    <scope>NUCLEOTIDE SEQUENCE [LARGE SCALE GENOMIC DNA]</scope>
    <source>
        <strain evidence="3">DSM 21679 / JCM 13881 / BCRC 17597 / SA1</strain>
    </source>
</reference>
<sequence length="288" mass="32420">MVLLIISVGGVTYWLLQKPTGTNFLGKKQILLSYQFELANNSDQLVSSAYFDVFAPLKQSATHQVLDIKTDGEFEVVSDHYGQQLIRFKNLTLPPNGARILTVRVLLAVNAVGQGQWPKAIVQAAREKSRNSWAGPEVSRLISILQHQQQDSLRDISEWLYTHVESVDYMAQDRGAEYALKYKRGDCTEFMSAFSALAQAAEYPVFGVGGFVVSESSGVLLKADAYHNWNQAFENQSWELFDSQRNLRSAHNTSYVAFRLFGLPETNLKTSSSQRFVVHDERLTAKMI</sequence>
<dbReference type="STRING" id="1117647.M5M_01835"/>
<dbReference type="Proteomes" id="UP000000466">
    <property type="component" value="Chromosome"/>
</dbReference>
<dbReference type="EMBL" id="CP003746">
    <property type="protein sequence ID" value="AFU97588.1"/>
    <property type="molecule type" value="Genomic_DNA"/>
</dbReference>
<dbReference type="KEGG" id="saga:M5M_01835"/>
<organism evidence="2 3">
    <name type="scientific">Simiduia agarivorans (strain DSM 21679 / JCM 13881 / BCRC 17597 / SA1)</name>
    <dbReference type="NCBI Taxonomy" id="1117647"/>
    <lineage>
        <taxon>Bacteria</taxon>
        <taxon>Pseudomonadati</taxon>
        <taxon>Pseudomonadota</taxon>
        <taxon>Gammaproteobacteria</taxon>
        <taxon>Cellvibrionales</taxon>
        <taxon>Cellvibrionaceae</taxon>
        <taxon>Simiduia</taxon>
    </lineage>
</organism>
<dbReference type="AlphaFoldDB" id="K4KHZ2"/>
<evidence type="ECO:0000313" key="2">
    <source>
        <dbReference type="EMBL" id="AFU97588.1"/>
    </source>
</evidence>
<gene>
    <name evidence="2" type="ordered locus">M5M_01835</name>
</gene>
<dbReference type="HOGENOM" id="CLU_985866_0_0_6"/>
<name>K4KHZ2_SIMAS</name>
<feature type="domain" description="Transglutaminase-like" evidence="1">
    <location>
        <begin position="147"/>
        <end position="242"/>
    </location>
</feature>
<dbReference type="InterPro" id="IPR002931">
    <property type="entry name" value="Transglutaminase-like"/>
</dbReference>
<dbReference type="SUPFAM" id="SSF54001">
    <property type="entry name" value="Cysteine proteinases"/>
    <property type="match status" value="1"/>
</dbReference>
<protein>
    <submittedName>
        <fullName evidence="2">Transglutaminase-like superfamily protein</fullName>
    </submittedName>
</protein>
<evidence type="ECO:0000313" key="3">
    <source>
        <dbReference type="Proteomes" id="UP000000466"/>
    </source>
</evidence>
<dbReference type="Pfam" id="PF01841">
    <property type="entry name" value="Transglut_core"/>
    <property type="match status" value="1"/>
</dbReference>
<dbReference type="eggNOG" id="COG1305">
    <property type="taxonomic scope" value="Bacteria"/>
</dbReference>
<keyword evidence="3" id="KW-1185">Reference proteome</keyword>